<comment type="catalytic activity">
    <reaction evidence="12 13">
        <text>DNA(n) + a 2'-deoxyribonucleoside 5'-triphosphate = DNA(n+1) + diphosphate</text>
        <dbReference type="Rhea" id="RHEA:22508"/>
        <dbReference type="Rhea" id="RHEA-COMP:17339"/>
        <dbReference type="Rhea" id="RHEA-COMP:17340"/>
        <dbReference type="ChEBI" id="CHEBI:33019"/>
        <dbReference type="ChEBI" id="CHEBI:61560"/>
        <dbReference type="ChEBI" id="CHEBI:173112"/>
        <dbReference type="EC" id="2.7.7.49"/>
    </reaction>
</comment>
<evidence type="ECO:0000256" key="2">
    <source>
        <dbReference type="ARBA" id="ARBA00012493"/>
    </source>
</evidence>
<keyword evidence="7 13" id="KW-0479">Metal-binding</keyword>
<dbReference type="SMART" id="SM00975">
    <property type="entry name" value="Telomerase_RBD"/>
    <property type="match status" value="1"/>
</dbReference>
<dbReference type="Gene3D" id="3.30.70.2630">
    <property type="match status" value="1"/>
</dbReference>
<dbReference type="RefSeq" id="XP_056034786.1">
    <property type="nucleotide sequence ID" value="XM_056180902.1"/>
</dbReference>
<comment type="subcellular location">
    <subcellularLocation>
        <location evidence="13">Nucleus</location>
    </subcellularLocation>
    <subcellularLocation>
        <location evidence="13">Chromosome</location>
        <location evidence="13">Telomere</location>
    </subcellularLocation>
</comment>
<dbReference type="InterPro" id="IPR021891">
    <property type="entry name" value="Telomerase_RBD"/>
</dbReference>
<keyword evidence="10 13" id="KW-0695">RNA-directed DNA polymerase</keyword>
<reference evidence="15 16" key="1">
    <citation type="journal article" date="2023" name="G3 (Bethesda)">
        <title>A high-quality reference genome for the fission yeast Schizosaccharomyces osmophilus.</title>
        <authorList>
            <person name="Jia G.S."/>
            <person name="Zhang W.C."/>
            <person name="Liang Y."/>
            <person name="Liu X.H."/>
            <person name="Rhind N."/>
            <person name="Pidoux A."/>
            <person name="Brysch-Herzberg M."/>
            <person name="Du L.L."/>
        </authorList>
    </citation>
    <scope>NUCLEOTIDE SEQUENCE [LARGE SCALE GENOMIC DNA]</scope>
    <source>
        <strain evidence="15 16">CBS 15793</strain>
    </source>
</reference>
<dbReference type="Proteomes" id="UP001212411">
    <property type="component" value="Chromosome 1"/>
</dbReference>
<dbReference type="KEGG" id="som:SOMG_02110"/>
<comment type="function">
    <text evidence="13">Telomerase is a ribonucleoprotein enzyme essential for the replication of chromosome termini in most eukaryotes. It elongates telomeres. It is a reverse transcriptase that adds simple sequence repeats to chromosome ends by copying a template sequence within the RNA component of the enzyme.</text>
</comment>
<keyword evidence="6 13" id="KW-0548">Nucleotidyltransferase</keyword>
<evidence type="ECO:0000256" key="1">
    <source>
        <dbReference type="ARBA" id="ARBA00008001"/>
    </source>
</evidence>
<dbReference type="GO" id="GO:0070034">
    <property type="term" value="F:telomerase RNA binding"/>
    <property type="evidence" value="ECO:0007669"/>
    <property type="project" value="TreeGrafter"/>
</dbReference>
<dbReference type="PRINTS" id="PR01365">
    <property type="entry name" value="TELOMERASERT"/>
</dbReference>
<evidence type="ECO:0000256" key="4">
    <source>
        <dbReference type="ARBA" id="ARBA00022454"/>
    </source>
</evidence>
<evidence type="ECO:0000256" key="10">
    <source>
        <dbReference type="ARBA" id="ARBA00022918"/>
    </source>
</evidence>
<dbReference type="InterPro" id="IPR000477">
    <property type="entry name" value="RT_dom"/>
</dbReference>
<evidence type="ECO:0000256" key="11">
    <source>
        <dbReference type="ARBA" id="ARBA00023242"/>
    </source>
</evidence>
<dbReference type="CDD" id="cd01648">
    <property type="entry name" value="TERT"/>
    <property type="match status" value="1"/>
</dbReference>
<keyword evidence="8 13" id="KW-0460">Magnesium</keyword>
<evidence type="ECO:0000256" key="5">
    <source>
        <dbReference type="ARBA" id="ARBA00022679"/>
    </source>
</evidence>
<dbReference type="PROSITE" id="PS50878">
    <property type="entry name" value="RT_POL"/>
    <property type="match status" value="1"/>
</dbReference>
<evidence type="ECO:0000313" key="15">
    <source>
        <dbReference type="EMBL" id="WBW70543.1"/>
    </source>
</evidence>
<evidence type="ECO:0000256" key="12">
    <source>
        <dbReference type="ARBA" id="ARBA00048173"/>
    </source>
</evidence>
<dbReference type="InterPro" id="IPR049915">
    <property type="entry name" value="TERT_TEN"/>
</dbReference>
<dbReference type="EMBL" id="CP115611">
    <property type="protein sequence ID" value="WBW70543.1"/>
    <property type="molecule type" value="Genomic_DNA"/>
</dbReference>
<organism evidence="15 16">
    <name type="scientific">Schizosaccharomyces osmophilus</name>
    <dbReference type="NCBI Taxonomy" id="2545709"/>
    <lineage>
        <taxon>Eukaryota</taxon>
        <taxon>Fungi</taxon>
        <taxon>Dikarya</taxon>
        <taxon>Ascomycota</taxon>
        <taxon>Taphrinomycotina</taxon>
        <taxon>Schizosaccharomycetes</taxon>
        <taxon>Schizosaccharomycetales</taxon>
        <taxon>Schizosaccharomycetaceae</taxon>
        <taxon>Schizosaccharomyces</taxon>
    </lineage>
</organism>
<dbReference type="PANTHER" id="PTHR12066">
    <property type="entry name" value="TELOMERASE REVERSE TRANSCRIPTASE"/>
    <property type="match status" value="1"/>
</dbReference>
<keyword evidence="16" id="KW-1185">Reference proteome</keyword>
<dbReference type="GO" id="GO:0000781">
    <property type="term" value="C:chromosome, telomeric region"/>
    <property type="evidence" value="ECO:0007669"/>
    <property type="project" value="UniProtKB-SubCell"/>
</dbReference>
<comment type="similarity">
    <text evidence="1 13">Belongs to the reverse transcriptase family. Telomerase subfamily.</text>
</comment>
<accession>A0AAE9W6J5</accession>
<keyword evidence="9 13" id="KW-0779">Telomere</keyword>
<keyword evidence="11 13" id="KW-0539">Nucleus</keyword>
<dbReference type="GeneID" id="80875591"/>
<feature type="domain" description="Reverse transcriptase" evidence="14">
    <location>
        <begin position="491"/>
        <end position="785"/>
    </location>
</feature>
<dbReference type="InterPro" id="IPR003545">
    <property type="entry name" value="Telomerase_RT"/>
</dbReference>
<name>A0AAE9W6J5_9SCHI</name>
<evidence type="ECO:0000256" key="9">
    <source>
        <dbReference type="ARBA" id="ARBA00022895"/>
    </source>
</evidence>
<keyword evidence="5 13" id="KW-0808">Transferase</keyword>
<sequence>MVIDDSSIKKADIAVYLEQHYTQFLNLKQYVEYITVNSPWNSVLNNLASLSSHEIEEFEEFLQSTWAGFYDFSFPKFGSFNPQYSQSELVLHVTQHMFKNDSKYNNNLLTKGFTTNNENFRATHVNGERLGLVSTFPNGSIHTLTSENWKLLLEVIGCDAMYHLLYKGSIFSYLPNNNYLQVTGVPIYSFNLKSSFVGKKRKFESLRHENGHQKETRIGNPWNKISVKRFRLFYKYFYKHFKKDRFFNSGQLTKKTTVYWLQWIFPQQFGLPSVFSDEGFENRASSVLPKKLDIPKRLLKAAPLIHSIAKNLHQVSLLCTFNHYCPRRTNIHFEDPEKSKVLAYSLNVNQVHAFLRSVILKVFPKCVWGTTHIFNIVMRKLLIFLQLTRFETITLHYIMHNIPIRSIPWIRLGENDSKKLCLSDFEKRKQIFSEFMYWFFNTFVISLLQSFFYCTESVESKNATCYFRKDVWASLSNPYLRMVKDSSYMPIETHEILKDSVLPPATIRLIPKKDSFRLITNLRRKHLMKNTFDNHGPGHLVSTNQLLQPLASVLRLSMSDYESRADESFSYRNVFSKILFYKEDLQKHCLYNRKKYFVRVDIKGCYDNIKQDLMSRITKLHLKDPEYVIRKYCMIQKSQGQLIKQHVNEAHSYFDLKPFERLASSLATRMKDTIFVDNVEYWTKTFDELFSILEKHLKQSVVKIGRKYYRQTQGIPQGSVISSYLCHFYMQELIEDYLLFTKEKGSILIRVVDDFLFITVHKKAANRFLKLSSKGNSIRVSKANA</sequence>
<evidence type="ECO:0000256" key="3">
    <source>
        <dbReference type="ARBA" id="ARBA00016182"/>
    </source>
</evidence>
<proteinExistence type="inferred from homology"/>
<dbReference type="Pfam" id="PF12009">
    <property type="entry name" value="Telomerase_RBD"/>
    <property type="match status" value="1"/>
</dbReference>
<dbReference type="GO" id="GO:0007004">
    <property type="term" value="P:telomere maintenance via telomerase"/>
    <property type="evidence" value="ECO:0007669"/>
    <property type="project" value="TreeGrafter"/>
</dbReference>
<evidence type="ECO:0000256" key="6">
    <source>
        <dbReference type="ARBA" id="ARBA00022695"/>
    </source>
</evidence>
<dbReference type="AlphaFoldDB" id="A0AAE9W6J5"/>
<evidence type="ECO:0000256" key="13">
    <source>
        <dbReference type="RuleBase" id="RU365061"/>
    </source>
</evidence>
<keyword evidence="4 13" id="KW-0158">Chromosome</keyword>
<evidence type="ECO:0000256" key="7">
    <source>
        <dbReference type="ARBA" id="ARBA00022723"/>
    </source>
</evidence>
<dbReference type="PANTHER" id="PTHR12066:SF0">
    <property type="entry name" value="TELOMERASE REVERSE TRANSCRIPTASE"/>
    <property type="match status" value="1"/>
</dbReference>
<dbReference type="EC" id="2.7.7.49" evidence="2 13"/>
<dbReference type="GO" id="GO:0042162">
    <property type="term" value="F:telomeric DNA binding"/>
    <property type="evidence" value="ECO:0007669"/>
    <property type="project" value="TreeGrafter"/>
</dbReference>
<gene>
    <name evidence="15" type="primary">trt1</name>
    <name evidence="15" type="ORF">SOMG_02110</name>
</gene>
<dbReference type="Gene3D" id="1.10.132.70">
    <property type="match status" value="1"/>
</dbReference>
<protein>
    <recommendedName>
        <fullName evidence="3 13">Telomerase reverse transcriptase</fullName>
        <ecNumber evidence="2 13">2.7.7.49</ecNumber>
    </recommendedName>
    <alternativeName>
        <fullName evidence="13">Telomerase catalytic subunit</fullName>
    </alternativeName>
</protein>
<dbReference type="GO" id="GO:0046872">
    <property type="term" value="F:metal ion binding"/>
    <property type="evidence" value="ECO:0007669"/>
    <property type="project" value="UniProtKB-KW"/>
</dbReference>
<evidence type="ECO:0000256" key="8">
    <source>
        <dbReference type="ARBA" id="ARBA00022842"/>
    </source>
</evidence>
<evidence type="ECO:0000313" key="16">
    <source>
        <dbReference type="Proteomes" id="UP001212411"/>
    </source>
</evidence>
<evidence type="ECO:0000259" key="14">
    <source>
        <dbReference type="PROSITE" id="PS50878"/>
    </source>
</evidence>
<dbReference type="Pfam" id="PF11474">
    <property type="entry name" value="TEN_TERT"/>
    <property type="match status" value="1"/>
</dbReference>
<dbReference type="GO" id="GO:0000333">
    <property type="term" value="C:telomerase catalytic core complex"/>
    <property type="evidence" value="ECO:0007669"/>
    <property type="project" value="TreeGrafter"/>
</dbReference>
<dbReference type="GO" id="GO:0003720">
    <property type="term" value="F:telomerase activity"/>
    <property type="evidence" value="ECO:0007669"/>
    <property type="project" value="InterPro"/>
</dbReference>